<dbReference type="InterPro" id="IPR020945">
    <property type="entry name" value="DMSO/NO3_reduct_chaperone"/>
</dbReference>
<evidence type="ECO:0000313" key="4">
    <source>
        <dbReference type="EMBL" id="PJG58949.1"/>
    </source>
</evidence>
<dbReference type="GO" id="GO:0051259">
    <property type="term" value="P:protein complex oligomerization"/>
    <property type="evidence" value="ECO:0007669"/>
    <property type="project" value="InterPro"/>
</dbReference>
<dbReference type="PANTHER" id="PTHR34227:SF11">
    <property type="entry name" value="CHAPERONE PROTEIN TORD"/>
    <property type="match status" value="1"/>
</dbReference>
<dbReference type="AlphaFoldDB" id="A0A2H9U4P2"/>
<keyword evidence="1 3" id="KW-0963">Cytoplasm</keyword>
<evidence type="ECO:0000256" key="1">
    <source>
        <dbReference type="ARBA" id="ARBA00022490"/>
    </source>
</evidence>
<evidence type="ECO:0000313" key="5">
    <source>
        <dbReference type="Proteomes" id="UP000235861"/>
    </source>
</evidence>
<dbReference type="NCBIfam" id="NF003442">
    <property type="entry name" value="PRK04976.1"/>
    <property type="match status" value="1"/>
</dbReference>
<evidence type="ECO:0000256" key="2">
    <source>
        <dbReference type="ARBA" id="ARBA00023186"/>
    </source>
</evidence>
<dbReference type="Gene3D" id="1.20.1280.20">
    <property type="entry name" value="HscB, C-terminal domain"/>
    <property type="match status" value="1"/>
</dbReference>
<keyword evidence="5" id="KW-1185">Reference proteome</keyword>
<dbReference type="EMBL" id="PGGC01000083">
    <property type="protein sequence ID" value="PJG58949.1"/>
    <property type="molecule type" value="Genomic_DNA"/>
</dbReference>
<comment type="function">
    <text evidence="3">Involved in the biogenesis of TorA. Acts on TorA before the insertion of the molybdenum cofactor and, as a result, probably favors a conformation of the apoenzyme that is competent for acquiring the cofactor.</text>
</comment>
<reference evidence="4 5" key="1">
    <citation type="submission" date="2017-11" db="EMBL/GenBank/DDBJ databases">
        <title>Draft genome sequence of environmental isolate Aeromonas cavernicola sp. nov. MDC 2508.</title>
        <authorList>
            <person name="Colston S.M."/>
            <person name="Navarro A."/>
            <person name="Martinez-Murcia A.J."/>
            <person name="Graf J."/>
        </authorList>
    </citation>
    <scope>NUCLEOTIDE SEQUENCE [LARGE SCALE GENOMIC DNA]</scope>
    <source>
        <strain evidence="4 5">MDC 2508</strain>
    </source>
</reference>
<dbReference type="GO" id="GO:0006457">
    <property type="term" value="P:protein folding"/>
    <property type="evidence" value="ECO:0007669"/>
    <property type="project" value="UniProtKB-UniRule"/>
</dbReference>
<evidence type="ECO:0000256" key="3">
    <source>
        <dbReference type="HAMAP-Rule" id="MF_01150"/>
    </source>
</evidence>
<dbReference type="Proteomes" id="UP000235861">
    <property type="component" value="Unassembled WGS sequence"/>
</dbReference>
<name>A0A2H9U4P2_9GAMM</name>
<gene>
    <name evidence="3" type="primary">torD</name>
    <name evidence="4" type="ORF">CUC53_09860</name>
</gene>
<dbReference type="Pfam" id="PF02613">
    <property type="entry name" value="Nitrate_red_del"/>
    <property type="match status" value="1"/>
</dbReference>
<dbReference type="InterPro" id="IPR036411">
    <property type="entry name" value="TorD-like_sf"/>
</dbReference>
<comment type="caution">
    <text evidence="4">The sequence shown here is derived from an EMBL/GenBank/DDBJ whole genome shotgun (WGS) entry which is preliminary data.</text>
</comment>
<accession>A0A2H9U4P2</accession>
<sequence length="221" mass="24998">MQDFIATSERRAELYWWFSTLFATELSDEQIAEYGAYDVRSFLKSLATLDPMRDAVGALNEVIARLLIRHNRQSSLAADFGHLFLVKPEQGALPFASLYHPAEPLSTFPAFQLTECVSRLGIHRHDQLKDPTDHLAVQLDVMSQLITQAMEASTTPQRTTWLTQQESLLHCHLLPWFPHFEARCHAADAFGFYGASARLLGIFLQMDANYLNLIKSADDAD</sequence>
<proteinExistence type="inferred from homology"/>
<dbReference type="InterPro" id="IPR023069">
    <property type="entry name" value="Chaperone_TorD"/>
</dbReference>
<dbReference type="InterPro" id="IPR036386">
    <property type="entry name" value="HscB_C_sf"/>
</dbReference>
<dbReference type="InterPro" id="IPR050289">
    <property type="entry name" value="TorD/DmsD_chaperones"/>
</dbReference>
<comment type="similarity">
    <text evidence="3">Belongs to the TorD/DmsD family. TorD subfamily.</text>
</comment>
<organism evidence="4 5">
    <name type="scientific">Aeromonas cavernicola</name>
    <dbReference type="NCBI Taxonomy" id="1006623"/>
    <lineage>
        <taxon>Bacteria</taxon>
        <taxon>Pseudomonadati</taxon>
        <taxon>Pseudomonadota</taxon>
        <taxon>Gammaproteobacteria</taxon>
        <taxon>Aeromonadales</taxon>
        <taxon>Aeromonadaceae</taxon>
        <taxon>Aeromonas</taxon>
    </lineage>
</organism>
<protein>
    <recommendedName>
        <fullName evidence="3">Chaperone protein TorD</fullName>
    </recommendedName>
</protein>
<comment type="subcellular location">
    <subcellularLocation>
        <location evidence="3">Cytoplasm</location>
    </subcellularLocation>
</comment>
<dbReference type="PANTHER" id="PTHR34227">
    <property type="entry name" value="CHAPERONE PROTEIN YCDY"/>
    <property type="match status" value="1"/>
</dbReference>
<dbReference type="SUPFAM" id="SSF89155">
    <property type="entry name" value="TorD-like"/>
    <property type="match status" value="1"/>
</dbReference>
<dbReference type="RefSeq" id="WP_100294001.1">
    <property type="nucleotide sequence ID" value="NZ_PGGC01000083.1"/>
</dbReference>
<dbReference type="GO" id="GO:0005737">
    <property type="term" value="C:cytoplasm"/>
    <property type="evidence" value="ECO:0007669"/>
    <property type="project" value="UniProtKB-SubCell"/>
</dbReference>
<dbReference type="OrthoDB" id="7849731at2"/>
<keyword evidence="2 3" id="KW-0143">Chaperone</keyword>
<dbReference type="HAMAP" id="MF_01150">
    <property type="entry name" value="TorD"/>
    <property type="match status" value="1"/>
</dbReference>
<dbReference type="Gene3D" id="1.20.120.1820">
    <property type="match status" value="1"/>
</dbReference>